<dbReference type="SUPFAM" id="SSF54001">
    <property type="entry name" value="Cysteine proteinases"/>
    <property type="match status" value="1"/>
</dbReference>
<evidence type="ECO:0008006" key="3">
    <source>
        <dbReference type="Google" id="ProtNLM"/>
    </source>
</evidence>
<dbReference type="InterPro" id="IPR038765">
    <property type="entry name" value="Papain-like_cys_pep_sf"/>
</dbReference>
<dbReference type="Proteomes" id="UP000823749">
    <property type="component" value="Chromosome 9"/>
</dbReference>
<dbReference type="EMBL" id="JACTNZ010000009">
    <property type="protein sequence ID" value="KAG5532721.1"/>
    <property type="molecule type" value="Genomic_DNA"/>
</dbReference>
<accession>A0AAV6IVD5</accession>
<organism evidence="1 2">
    <name type="scientific">Rhododendron griersonianum</name>
    <dbReference type="NCBI Taxonomy" id="479676"/>
    <lineage>
        <taxon>Eukaryota</taxon>
        <taxon>Viridiplantae</taxon>
        <taxon>Streptophyta</taxon>
        <taxon>Embryophyta</taxon>
        <taxon>Tracheophyta</taxon>
        <taxon>Spermatophyta</taxon>
        <taxon>Magnoliopsida</taxon>
        <taxon>eudicotyledons</taxon>
        <taxon>Gunneridae</taxon>
        <taxon>Pentapetalae</taxon>
        <taxon>asterids</taxon>
        <taxon>Ericales</taxon>
        <taxon>Ericaceae</taxon>
        <taxon>Ericoideae</taxon>
        <taxon>Rhodoreae</taxon>
        <taxon>Rhododendron</taxon>
    </lineage>
</organism>
<protein>
    <recommendedName>
        <fullName evidence="3">Ubiquitin-like protease family profile domain-containing protein</fullName>
    </recommendedName>
</protein>
<gene>
    <name evidence="1" type="ORF">RHGRI_027130</name>
</gene>
<dbReference type="AlphaFoldDB" id="A0AAV6IVD5"/>
<reference evidence="1" key="1">
    <citation type="submission" date="2020-08" db="EMBL/GenBank/DDBJ databases">
        <title>Plant Genome Project.</title>
        <authorList>
            <person name="Zhang R.-G."/>
        </authorList>
    </citation>
    <scope>NUCLEOTIDE SEQUENCE</scope>
    <source>
        <strain evidence="1">WSP0</strain>
        <tissue evidence="1">Leaf</tissue>
    </source>
</reference>
<evidence type="ECO:0000313" key="2">
    <source>
        <dbReference type="Proteomes" id="UP000823749"/>
    </source>
</evidence>
<proteinExistence type="predicted"/>
<sequence>MHEVLKHAYGSNYVQDASLYKVCWLTEQPLQLDNYNCGLFVIKYMQSAPLSPGFQMFDPIERRRLLVDLLKDVDNRCFLEFKNQFDMYNTR</sequence>
<evidence type="ECO:0000313" key="1">
    <source>
        <dbReference type="EMBL" id="KAG5532721.1"/>
    </source>
</evidence>
<comment type="caution">
    <text evidence="1">The sequence shown here is derived from an EMBL/GenBank/DDBJ whole genome shotgun (WGS) entry which is preliminary data.</text>
</comment>
<name>A0AAV6IVD5_9ERIC</name>
<keyword evidence="2" id="KW-1185">Reference proteome</keyword>